<evidence type="ECO:0000256" key="2">
    <source>
        <dbReference type="SAM" id="SignalP"/>
    </source>
</evidence>
<accession>A0ABS9JXP5</accession>
<evidence type="ECO:0000256" key="1">
    <source>
        <dbReference type="SAM" id="MobiDB-lite"/>
    </source>
</evidence>
<reference evidence="3" key="1">
    <citation type="submission" date="2022-01" db="EMBL/GenBank/DDBJ databases">
        <authorList>
            <person name="Jo J.-H."/>
            <person name="Im W.-T."/>
        </authorList>
    </citation>
    <scope>NUCLEOTIDE SEQUENCE</scope>
    <source>
        <strain evidence="3">XY25</strain>
    </source>
</reference>
<organism evidence="3 4">
    <name type="scientific">Dechloromonas hankyongensis</name>
    <dbReference type="NCBI Taxonomy" id="2908002"/>
    <lineage>
        <taxon>Bacteria</taxon>
        <taxon>Pseudomonadati</taxon>
        <taxon>Pseudomonadota</taxon>
        <taxon>Betaproteobacteria</taxon>
        <taxon>Rhodocyclales</taxon>
        <taxon>Azonexaceae</taxon>
        <taxon>Dechloromonas</taxon>
    </lineage>
</organism>
<sequence length="72" mass="8267">MSRKMSFVALMPAISALLLLAGCTTETWYKGFQQSSESRCRNQPPGESQRCLDDLNRQTYSEYEKERSGQKQ</sequence>
<dbReference type="RefSeq" id="WP_275706826.1">
    <property type="nucleotide sequence ID" value="NZ_JAKLTN010000001.1"/>
</dbReference>
<dbReference type="Proteomes" id="UP001165384">
    <property type="component" value="Unassembled WGS sequence"/>
</dbReference>
<keyword evidence="2" id="KW-0732">Signal</keyword>
<protein>
    <recommendedName>
        <fullName evidence="5">Lipoprotein</fullName>
    </recommendedName>
</protein>
<evidence type="ECO:0000313" key="4">
    <source>
        <dbReference type="Proteomes" id="UP001165384"/>
    </source>
</evidence>
<dbReference type="PROSITE" id="PS51257">
    <property type="entry name" value="PROKAR_LIPOPROTEIN"/>
    <property type="match status" value="1"/>
</dbReference>
<comment type="caution">
    <text evidence="3">The sequence shown here is derived from an EMBL/GenBank/DDBJ whole genome shotgun (WGS) entry which is preliminary data.</text>
</comment>
<feature type="region of interest" description="Disordered" evidence="1">
    <location>
        <begin position="34"/>
        <end position="55"/>
    </location>
</feature>
<keyword evidence="4" id="KW-1185">Reference proteome</keyword>
<dbReference type="EMBL" id="JAKLTN010000001">
    <property type="protein sequence ID" value="MCG2575674.1"/>
    <property type="molecule type" value="Genomic_DNA"/>
</dbReference>
<gene>
    <name evidence="3" type="ORF">LZ012_01555</name>
</gene>
<proteinExistence type="predicted"/>
<name>A0ABS9JXP5_9RHOO</name>
<evidence type="ECO:0008006" key="5">
    <source>
        <dbReference type="Google" id="ProtNLM"/>
    </source>
</evidence>
<feature type="signal peptide" evidence="2">
    <location>
        <begin position="1"/>
        <end position="21"/>
    </location>
</feature>
<evidence type="ECO:0000313" key="3">
    <source>
        <dbReference type="EMBL" id="MCG2575674.1"/>
    </source>
</evidence>
<feature type="chain" id="PRO_5046195058" description="Lipoprotein" evidence="2">
    <location>
        <begin position="22"/>
        <end position="72"/>
    </location>
</feature>